<evidence type="ECO:0000313" key="3">
    <source>
        <dbReference type="Proteomes" id="UP000198415"/>
    </source>
</evidence>
<dbReference type="InterPro" id="IPR010359">
    <property type="entry name" value="IrrE_HExxH"/>
</dbReference>
<protein>
    <recommendedName>
        <fullName evidence="1">IrrE N-terminal-like domain-containing protein</fullName>
    </recommendedName>
</protein>
<gene>
    <name evidence="2" type="ORF">SAMN06264365_12818</name>
</gene>
<dbReference type="Gene3D" id="1.10.10.2910">
    <property type="match status" value="1"/>
</dbReference>
<name>A0A239IA88_9ACTN</name>
<proteinExistence type="predicted"/>
<accession>A0A239IA88</accession>
<dbReference type="EMBL" id="FZNR01000028">
    <property type="protein sequence ID" value="SNS90451.1"/>
    <property type="molecule type" value="Genomic_DNA"/>
</dbReference>
<dbReference type="PANTHER" id="PTHR43236:SF1">
    <property type="entry name" value="BLL7220 PROTEIN"/>
    <property type="match status" value="1"/>
</dbReference>
<sequence length="315" mass="34545">MNWLMAHRTASIAAANLRRRLGVSEDSYIDVFAALRRCGLAVMGQNMPNLFGVYLPAGSGRHGGIFLNAAMGEATLRHTAAHEIGHAEFGHERCLADEPDSFLGMPRDKWPEQEKQAEAFAAWFLMPIRLVKATLTRLGLDIPREAADVYQLSLHLGASYLGALRHLKHLRMVQPQVADGWAKVQPGRLRTRLSGQRVQTPPRVWDLTALTEGSRLPVEQGDRLIVRAPWLGSDPEFIGPDAVHMLAAPYAVAPGEGAEFDVTGVIDTESQLTVTSFDRRQAWSVTLMPTPDDHRGLIAAPSMQVLVGPASGVRR</sequence>
<evidence type="ECO:0000259" key="1">
    <source>
        <dbReference type="Pfam" id="PF06114"/>
    </source>
</evidence>
<reference evidence="2 3" key="1">
    <citation type="submission" date="2017-06" db="EMBL/GenBank/DDBJ databases">
        <authorList>
            <person name="Kim H.J."/>
            <person name="Triplett B.A."/>
        </authorList>
    </citation>
    <scope>NUCLEOTIDE SEQUENCE [LARGE SCALE GENOMIC DNA]</scope>
    <source>
        <strain evidence="2 3">DSM 43151</strain>
    </source>
</reference>
<evidence type="ECO:0000313" key="2">
    <source>
        <dbReference type="EMBL" id="SNS90451.1"/>
    </source>
</evidence>
<feature type="domain" description="IrrE N-terminal-like" evidence="1">
    <location>
        <begin position="62"/>
        <end position="154"/>
    </location>
</feature>
<dbReference type="RefSeq" id="WP_089298485.1">
    <property type="nucleotide sequence ID" value="NZ_BOMU01000099.1"/>
</dbReference>
<dbReference type="PANTHER" id="PTHR43236">
    <property type="entry name" value="ANTITOXIN HIGA1"/>
    <property type="match status" value="1"/>
</dbReference>
<keyword evidence="3" id="KW-1185">Reference proteome</keyword>
<dbReference type="InterPro" id="IPR052345">
    <property type="entry name" value="Rad_response_metalloprotease"/>
</dbReference>
<dbReference type="Proteomes" id="UP000198415">
    <property type="component" value="Unassembled WGS sequence"/>
</dbReference>
<dbReference type="AlphaFoldDB" id="A0A239IA88"/>
<dbReference type="OrthoDB" id="9794834at2"/>
<dbReference type="Pfam" id="PF06114">
    <property type="entry name" value="Peptidase_M78"/>
    <property type="match status" value="1"/>
</dbReference>
<organism evidence="2 3">
    <name type="scientific">Actinoplanes regularis</name>
    <dbReference type="NCBI Taxonomy" id="52697"/>
    <lineage>
        <taxon>Bacteria</taxon>
        <taxon>Bacillati</taxon>
        <taxon>Actinomycetota</taxon>
        <taxon>Actinomycetes</taxon>
        <taxon>Micromonosporales</taxon>
        <taxon>Micromonosporaceae</taxon>
        <taxon>Actinoplanes</taxon>
    </lineage>
</organism>